<feature type="compositionally biased region" description="Low complexity" evidence="1">
    <location>
        <begin position="418"/>
        <end position="433"/>
    </location>
</feature>
<feature type="region of interest" description="Disordered" evidence="1">
    <location>
        <begin position="277"/>
        <end position="302"/>
    </location>
</feature>
<feature type="region of interest" description="Disordered" evidence="1">
    <location>
        <begin position="911"/>
        <end position="931"/>
    </location>
</feature>
<dbReference type="VEuPathDB" id="TriTrypDB:LtaPh_2408100"/>
<dbReference type="EMBL" id="BLBS01000031">
    <property type="protein sequence ID" value="GET88911.1"/>
    <property type="molecule type" value="Genomic_DNA"/>
</dbReference>
<feature type="region of interest" description="Disordered" evidence="1">
    <location>
        <begin position="485"/>
        <end position="579"/>
    </location>
</feature>
<feature type="compositionally biased region" description="Polar residues" evidence="1">
    <location>
        <begin position="35"/>
        <end position="45"/>
    </location>
</feature>
<feature type="compositionally biased region" description="Low complexity" evidence="1">
    <location>
        <begin position="514"/>
        <end position="532"/>
    </location>
</feature>
<evidence type="ECO:0000313" key="3">
    <source>
        <dbReference type="Proteomes" id="UP000419144"/>
    </source>
</evidence>
<feature type="region of interest" description="Disordered" evidence="1">
    <location>
        <begin position="318"/>
        <end position="355"/>
    </location>
</feature>
<accession>A0A640KI83</accession>
<feature type="compositionally biased region" description="Polar residues" evidence="1">
    <location>
        <begin position="826"/>
        <end position="836"/>
    </location>
</feature>
<evidence type="ECO:0000256" key="1">
    <source>
        <dbReference type="SAM" id="MobiDB-lite"/>
    </source>
</evidence>
<dbReference type="OrthoDB" id="266000at2759"/>
<keyword evidence="3" id="KW-1185">Reference proteome</keyword>
<gene>
    <name evidence="2" type="ORF">LtaPh_2408100</name>
</gene>
<feature type="compositionally biased region" description="Polar residues" evidence="1">
    <location>
        <begin position="105"/>
        <end position="116"/>
    </location>
</feature>
<name>A0A640KI83_LEITA</name>
<dbReference type="Proteomes" id="UP000419144">
    <property type="component" value="Unassembled WGS sequence"/>
</dbReference>
<feature type="region of interest" description="Disordered" evidence="1">
    <location>
        <begin position="92"/>
        <end position="173"/>
    </location>
</feature>
<evidence type="ECO:0000313" key="2">
    <source>
        <dbReference type="EMBL" id="GET88911.1"/>
    </source>
</evidence>
<proteinExistence type="predicted"/>
<dbReference type="AlphaFoldDB" id="A0A640KI83"/>
<organism evidence="2 3">
    <name type="scientific">Leishmania tarentolae</name>
    <name type="common">Sauroleishmania tarentolae</name>
    <dbReference type="NCBI Taxonomy" id="5689"/>
    <lineage>
        <taxon>Eukaryota</taxon>
        <taxon>Discoba</taxon>
        <taxon>Euglenozoa</taxon>
        <taxon>Kinetoplastea</taxon>
        <taxon>Metakinetoplastina</taxon>
        <taxon>Trypanosomatida</taxon>
        <taxon>Trypanosomatidae</taxon>
        <taxon>Leishmaniinae</taxon>
        <taxon>Leishmania</taxon>
        <taxon>lizard Leishmania</taxon>
    </lineage>
</organism>
<feature type="region of interest" description="Disordered" evidence="1">
    <location>
        <begin position="35"/>
        <end position="73"/>
    </location>
</feature>
<feature type="region of interest" description="Disordered" evidence="1">
    <location>
        <begin position="417"/>
        <end position="466"/>
    </location>
</feature>
<feature type="region of interest" description="Disordered" evidence="1">
    <location>
        <begin position="1035"/>
        <end position="1054"/>
    </location>
</feature>
<protein>
    <submittedName>
        <fullName evidence="2">Uncharacterized protein</fullName>
    </submittedName>
</protein>
<feature type="compositionally biased region" description="Polar residues" evidence="1">
    <location>
        <begin position="290"/>
        <end position="302"/>
    </location>
</feature>
<comment type="caution">
    <text evidence="2">The sequence shown here is derived from an EMBL/GenBank/DDBJ whole genome shotgun (WGS) entry which is preliminary data.</text>
</comment>
<feature type="region of interest" description="Disordered" evidence="1">
    <location>
        <begin position="822"/>
        <end position="848"/>
    </location>
</feature>
<reference evidence="2" key="1">
    <citation type="submission" date="2019-11" db="EMBL/GenBank/DDBJ databases">
        <title>Leishmania tarentolae CDS.</title>
        <authorList>
            <person name="Goto Y."/>
            <person name="Yamagishi J."/>
        </authorList>
    </citation>
    <scope>NUCLEOTIDE SEQUENCE [LARGE SCALE GENOMIC DNA]</scope>
    <source>
        <strain evidence="2">Parrot Tar II</strain>
    </source>
</reference>
<feature type="region of interest" description="Disordered" evidence="1">
    <location>
        <begin position="227"/>
        <end position="246"/>
    </location>
</feature>
<sequence>MPNMHQVRAPTTSVSGGAPVRHWLLVGNCNAFTDDFSSPSRTQTIEPGPPSNSVDKSKKEQCGQSPDKAVTESTAPFTCRCTFSGGRYKDANEGAGNVSGVGTVPLTSTPGRPSQNPDEDAASAQCASEVVAAPHKMEACTPTPKETRRPHPSAELSGAPLTLSREQAEDGVDAVQMRDPSHVPARERAALLSPLLSLLAPPGEHVGGVDRSTGAMRPAPVRVTASENAFGQQADARTSANTSDSSTDCVFACAPETPHRPTQARFFRSLMPRWQGARTPDQAPLKGNNDEGSVDTQGDSKKVTQWRTPGWVLREETGSCAIPPPIQPAVSTSSPVREKGEEGSGVSGEDCADPDECDCLDTPTTTGVVRKQCQGNASLEHSSLSAVSILPRPNATHYAAEDLSSAAAIEPFKSNCGSPISSSIPPHPNSSEESTSDTTPLRHSHTANPALWRTGSSGHGHEGGLCAAELHTPDAARALPPLLQSASPSLQENGDPISRSLSPAVRSDACKRVPPSSGRGPSSSYGCSDGSSTLEGHRTRRRTSYGDTDEDDDSRGISASQNITRPLEESAQEAEQLHRRLPTDSVVAVAELPGVCLSSTDYVVTSDAALQHYYGDLAVLSSPSQRENAACLPEADWRSALQFSYTLLAEYQRSVLTALMTACTAAWLPPKALCTLGHVSANAYTLPRVVEHVPAVGIAVPEVHLLFQLYCTTPSESAADGLIELFFATQLARYVNWVHHLLFYYMYARMVALRAVSMMELHERRLICMQRDLGIRDAIELFMLLAPHPRAPKVSTGRRVFSTFRMALYALSGGGGGGDAGVTTALAKSSGSSSTRTQHKLSPPSTPRCVPGCQLIADVELGQRRPPPVEPLFASETWNADRAACDVSAVTARTNHKAGGSLGDALNAERKVAGATNSPRERPEHHSGTQHLLCTTDPNECGPVAARSSGGGISSLFPALRLPKLIRSTPRTTSVAHMTSKATGTVAAQTSRSRTMRRDKDDLSQNCRSLASSRSQNGYQLSKQNCKDVALLNGGLRAREKQPPRKLSRASASPTDADFVNLRDAQVLKRFVK</sequence>